<name>A0ABW3F6Q4_9PROT</name>
<evidence type="ECO:0000256" key="4">
    <source>
        <dbReference type="ARBA" id="ARBA00022692"/>
    </source>
</evidence>
<comment type="caution">
    <text evidence="9">The sequence shown here is derived from an EMBL/GenBank/DDBJ whole genome shotgun (WGS) entry which is preliminary data.</text>
</comment>
<keyword evidence="3" id="KW-1003">Cell membrane</keyword>
<keyword evidence="5 7" id="KW-1133">Transmembrane helix</keyword>
<accession>A0ABW3F6Q4</accession>
<dbReference type="RefSeq" id="WP_379056638.1">
    <property type="nucleotide sequence ID" value="NZ_JBHTKB010000001.1"/>
</dbReference>
<dbReference type="EC" id="2.7.7.65" evidence="2"/>
<dbReference type="InterPro" id="IPR043128">
    <property type="entry name" value="Rev_trsase/Diguanyl_cyclase"/>
</dbReference>
<sequence length="492" mass="56045">MVINKRFYIIILSVIVLTGFLATSLIGYFVAKDSLTERLQQEMLPLTSDNIYSEIQRDLLQPLLISSLMANDVFVFDWVNNGEKDATKMTSYLAQIQKKYNTITSFFISEKSRLYYHPTGVLKKVSEANEDESWYFEAKKSHHPYVINIDRDTADQRRLSIFVNYRIEDKSNNFIGIIGVGLALQSVVELIENYQKRYGREIYFVNRQGEVMLRSSQYQSELHTKNKAALDKAFVKILTSPSASFSLKTENGSTLYLNSRLVPEFDWYLIVEQVNDPSSDRIETAFIINMTVALVISVIVLLLAHIAVRGYHERLESMATQDKLTGATSRQVFEFYFKQAVSRCRRRDESLTLVLLDIDLFKLINDNYGHQAGDLVLTRIAQLIKSHVREEDIVCRWGGEEFLLLLAGCDLERARGITEIIRAAVAGLQFHFNNHVVRVTISAGLAEMQQSEAFAQVVERADHHLYEAKHAGRNCIKPDGESDVASGLQRAG</sequence>
<feature type="transmembrane region" description="Helical" evidence="7">
    <location>
        <begin position="286"/>
        <end position="308"/>
    </location>
</feature>
<evidence type="ECO:0000256" key="6">
    <source>
        <dbReference type="ARBA" id="ARBA00023136"/>
    </source>
</evidence>
<evidence type="ECO:0000313" key="9">
    <source>
        <dbReference type="EMBL" id="MFD0913318.1"/>
    </source>
</evidence>
<dbReference type="InterPro" id="IPR033479">
    <property type="entry name" value="dCache_1"/>
</dbReference>
<dbReference type="SUPFAM" id="SSF103190">
    <property type="entry name" value="Sensory domain-like"/>
    <property type="match status" value="1"/>
</dbReference>
<dbReference type="PANTHER" id="PTHR45138">
    <property type="entry name" value="REGULATORY COMPONENTS OF SENSORY TRANSDUCTION SYSTEM"/>
    <property type="match status" value="1"/>
</dbReference>
<protein>
    <recommendedName>
        <fullName evidence="2">diguanylate cyclase</fullName>
        <ecNumber evidence="2">2.7.7.65</ecNumber>
    </recommendedName>
</protein>
<dbReference type="InterPro" id="IPR029787">
    <property type="entry name" value="Nucleotide_cyclase"/>
</dbReference>
<dbReference type="GO" id="GO:0052621">
    <property type="term" value="F:diguanylate cyclase activity"/>
    <property type="evidence" value="ECO:0007669"/>
    <property type="project" value="UniProtKB-EC"/>
</dbReference>
<proteinExistence type="predicted"/>
<dbReference type="Pfam" id="PF00990">
    <property type="entry name" value="GGDEF"/>
    <property type="match status" value="1"/>
</dbReference>
<dbReference type="InterPro" id="IPR029151">
    <property type="entry name" value="Sensor-like_sf"/>
</dbReference>
<evidence type="ECO:0000256" key="2">
    <source>
        <dbReference type="ARBA" id="ARBA00012528"/>
    </source>
</evidence>
<organism evidence="9 10">
    <name type="scientific">Methylophilus luteus</name>
    <dbReference type="NCBI Taxonomy" id="640108"/>
    <lineage>
        <taxon>Bacteria</taxon>
        <taxon>Pseudomonadati</taxon>
        <taxon>Pseudomonadota</taxon>
        <taxon>Betaproteobacteria</taxon>
        <taxon>Nitrosomonadales</taxon>
        <taxon>Methylophilaceae</taxon>
        <taxon>Methylophilus</taxon>
    </lineage>
</organism>
<dbReference type="Gene3D" id="3.30.450.20">
    <property type="entry name" value="PAS domain"/>
    <property type="match status" value="2"/>
</dbReference>
<feature type="transmembrane region" description="Helical" evidence="7">
    <location>
        <begin position="7"/>
        <end position="31"/>
    </location>
</feature>
<keyword evidence="10" id="KW-1185">Reference proteome</keyword>
<evidence type="ECO:0000259" key="8">
    <source>
        <dbReference type="PROSITE" id="PS50887"/>
    </source>
</evidence>
<dbReference type="EMBL" id="JBHTKB010000001">
    <property type="protein sequence ID" value="MFD0913318.1"/>
    <property type="molecule type" value="Genomic_DNA"/>
</dbReference>
<dbReference type="CDD" id="cd01949">
    <property type="entry name" value="GGDEF"/>
    <property type="match status" value="1"/>
</dbReference>
<keyword evidence="4 7" id="KW-0812">Transmembrane</keyword>
<dbReference type="PANTHER" id="PTHR45138:SF26">
    <property type="entry name" value="DIGUANYLATE CYCLASE"/>
    <property type="match status" value="1"/>
</dbReference>
<dbReference type="InterPro" id="IPR000160">
    <property type="entry name" value="GGDEF_dom"/>
</dbReference>
<comment type="subcellular location">
    <subcellularLocation>
        <location evidence="1">Cell membrane</location>
        <topology evidence="1">Multi-pass membrane protein</topology>
    </subcellularLocation>
</comment>
<dbReference type="InterPro" id="IPR050469">
    <property type="entry name" value="Diguanylate_Cyclase"/>
</dbReference>
<dbReference type="Gene3D" id="3.30.70.270">
    <property type="match status" value="1"/>
</dbReference>
<evidence type="ECO:0000256" key="7">
    <source>
        <dbReference type="SAM" id="Phobius"/>
    </source>
</evidence>
<dbReference type="CDD" id="cd18773">
    <property type="entry name" value="PDC1_HK_sensor"/>
    <property type="match status" value="1"/>
</dbReference>
<dbReference type="Pfam" id="PF02743">
    <property type="entry name" value="dCache_1"/>
    <property type="match status" value="1"/>
</dbReference>
<reference evidence="10" key="1">
    <citation type="journal article" date="2019" name="Int. J. Syst. Evol. Microbiol.">
        <title>The Global Catalogue of Microorganisms (GCM) 10K type strain sequencing project: providing services to taxonomists for standard genome sequencing and annotation.</title>
        <authorList>
            <consortium name="The Broad Institute Genomics Platform"/>
            <consortium name="The Broad Institute Genome Sequencing Center for Infectious Disease"/>
            <person name="Wu L."/>
            <person name="Ma J."/>
        </authorList>
    </citation>
    <scope>NUCLEOTIDE SEQUENCE [LARGE SCALE GENOMIC DNA]</scope>
    <source>
        <strain evidence="10">CCUG 58412</strain>
    </source>
</reference>
<evidence type="ECO:0000256" key="3">
    <source>
        <dbReference type="ARBA" id="ARBA00022475"/>
    </source>
</evidence>
<keyword evidence="9" id="KW-0548">Nucleotidyltransferase</keyword>
<dbReference type="Proteomes" id="UP001597128">
    <property type="component" value="Unassembled WGS sequence"/>
</dbReference>
<gene>
    <name evidence="9" type="ORF">ACFQ1Z_07145</name>
</gene>
<dbReference type="SMART" id="SM00267">
    <property type="entry name" value="GGDEF"/>
    <property type="match status" value="1"/>
</dbReference>
<dbReference type="NCBIfam" id="TIGR00254">
    <property type="entry name" value="GGDEF"/>
    <property type="match status" value="1"/>
</dbReference>
<dbReference type="PROSITE" id="PS50887">
    <property type="entry name" value="GGDEF"/>
    <property type="match status" value="1"/>
</dbReference>
<evidence type="ECO:0000313" key="10">
    <source>
        <dbReference type="Proteomes" id="UP001597128"/>
    </source>
</evidence>
<dbReference type="SUPFAM" id="SSF55073">
    <property type="entry name" value="Nucleotide cyclase"/>
    <property type="match status" value="1"/>
</dbReference>
<evidence type="ECO:0000256" key="5">
    <source>
        <dbReference type="ARBA" id="ARBA00022989"/>
    </source>
</evidence>
<evidence type="ECO:0000256" key="1">
    <source>
        <dbReference type="ARBA" id="ARBA00004651"/>
    </source>
</evidence>
<feature type="domain" description="GGDEF" evidence="8">
    <location>
        <begin position="349"/>
        <end position="481"/>
    </location>
</feature>
<keyword evidence="6 7" id="KW-0472">Membrane</keyword>
<keyword evidence="9" id="KW-0808">Transferase</keyword>